<gene>
    <name evidence="1" type="ORF">SY84_05600</name>
</gene>
<evidence type="ECO:0000313" key="1">
    <source>
        <dbReference type="EMBL" id="AKH16616.1"/>
    </source>
</evidence>
<dbReference type="EMBL" id="CP011389">
    <property type="protein sequence ID" value="AKH16616.1"/>
    <property type="molecule type" value="Genomic_DNA"/>
</dbReference>
<dbReference type="KEGG" id="dch:SY84_05600"/>
<dbReference type="AlphaFoldDB" id="A0A0F7JKA5"/>
<organism evidence="1 2">
    <name type="scientific">Deinococcus soli</name>
    <name type="common">ex Cha et al. 2016</name>
    <dbReference type="NCBI Taxonomy" id="1309411"/>
    <lineage>
        <taxon>Bacteria</taxon>
        <taxon>Thermotogati</taxon>
        <taxon>Deinococcota</taxon>
        <taxon>Deinococci</taxon>
        <taxon>Deinococcales</taxon>
        <taxon>Deinococcaceae</taxon>
        <taxon>Deinococcus</taxon>
    </lineage>
</organism>
<reference evidence="1 2" key="1">
    <citation type="submission" date="2015-01" db="EMBL/GenBank/DDBJ databases">
        <title>Deinococcus soli/N5/whole genome sequencing.</title>
        <authorList>
            <person name="Kim M.K."/>
            <person name="Srinivasan S."/>
            <person name="Lee J.-J."/>
        </authorList>
    </citation>
    <scope>NUCLEOTIDE SEQUENCE [LARGE SCALE GENOMIC DNA]</scope>
    <source>
        <strain evidence="1 2">N5</strain>
    </source>
</reference>
<protein>
    <submittedName>
        <fullName evidence="1">Uncharacterized protein</fullName>
    </submittedName>
</protein>
<accession>A0A0F7JKA5</accession>
<proteinExistence type="predicted"/>
<dbReference type="OrthoDB" id="66203at2"/>
<keyword evidence="2" id="KW-1185">Reference proteome</keyword>
<sequence>MHPPAALTGALTLIARTPTLWPGFAPERTPLLTFEGTHTWLHHADPTGDGWNRVHGAWVWPGRHPALTAHTAVTLPGGLDAAGVLLADLPLPGDPDQAARTLAATLIHEAFHVYQGATPSPAWPAPELAALTYPAGTEIRHARAEETHWLRLALRAGDGDWTTPARHALHWRARRHAQLDADHQQFETRMETTEGLALYVETRFLADHPDLDPDAAPRQTPRSWSYRSGAALAHLLDRTGTPWTGELLAGHPLADLLIGQVGSPLPAAPHPDLKDAAQAAAGAHDADLSARLAAFHAQPGPALHLSSPGGLRLGGFDPMNLHAVGPGTFLHARHVQVRGPDAELLTVGHPALTRGPSLFDVHEVTLRALPAPAVHEGRWRIRTPTLTLDLPGHAVQRTPDGWSVRLG</sequence>
<dbReference type="RefSeq" id="WP_046843190.1">
    <property type="nucleotide sequence ID" value="NZ_CP011389.1"/>
</dbReference>
<dbReference type="Proteomes" id="UP000034024">
    <property type="component" value="Chromosome"/>
</dbReference>
<dbReference type="PATRIC" id="fig|1309411.5.peg.1148"/>
<name>A0A0F7JKA5_9DEIO</name>
<evidence type="ECO:0000313" key="2">
    <source>
        <dbReference type="Proteomes" id="UP000034024"/>
    </source>
</evidence>